<dbReference type="AlphaFoldDB" id="A0A151ZEZ3"/>
<keyword evidence="4 11" id="KW-0812">Transmembrane</keyword>
<dbReference type="EC" id="3.6.1.43" evidence="11"/>
<proteinExistence type="inferred from homology"/>
<reference evidence="13 14" key="1">
    <citation type="submission" date="2015-12" db="EMBL/GenBank/DDBJ databases">
        <title>Dictyostelia acquired genes for synthesis and detection of signals that induce cell-type specialization by lateral gene transfer from prokaryotes.</title>
        <authorList>
            <person name="Gloeckner G."/>
            <person name="Schaap P."/>
        </authorList>
    </citation>
    <scope>NUCLEOTIDE SEQUENCE [LARGE SCALE GENOMIC DNA]</scope>
    <source>
        <strain evidence="13 14">TK</strain>
    </source>
</reference>
<dbReference type="SMART" id="SM00014">
    <property type="entry name" value="acidPPc"/>
    <property type="match status" value="1"/>
</dbReference>
<keyword evidence="5 11" id="KW-0378">Hydrolase</keyword>
<protein>
    <recommendedName>
        <fullName evidence="11">Dolichyldiphosphatase</fullName>
        <ecNumber evidence="11">3.6.1.43</ecNumber>
    </recommendedName>
</protein>
<evidence type="ECO:0000256" key="8">
    <source>
        <dbReference type="ARBA" id="ARBA00023136"/>
    </source>
</evidence>
<dbReference type="EMBL" id="LODT01000029">
    <property type="protein sequence ID" value="KYQ92480.1"/>
    <property type="molecule type" value="Genomic_DNA"/>
</dbReference>
<comment type="catalytic activity">
    <reaction evidence="10 11">
        <text>a di-trans,poly-cis-dolichyl diphosphate + H2O = a di-trans,poly-cis-dolichyl phosphate + phosphate + H(+)</text>
        <dbReference type="Rhea" id="RHEA:14385"/>
        <dbReference type="Rhea" id="RHEA-COMP:19498"/>
        <dbReference type="Rhea" id="RHEA-COMP:19506"/>
        <dbReference type="ChEBI" id="CHEBI:15377"/>
        <dbReference type="ChEBI" id="CHEBI:15378"/>
        <dbReference type="ChEBI" id="CHEBI:43474"/>
        <dbReference type="ChEBI" id="CHEBI:57497"/>
        <dbReference type="ChEBI" id="CHEBI:57683"/>
        <dbReference type="EC" id="3.6.1.43"/>
    </reaction>
</comment>
<dbReference type="PANTHER" id="PTHR11247">
    <property type="entry name" value="PALMITOYL-PROTEIN THIOESTERASE/DOLICHYLDIPHOSPHATASE 1"/>
    <property type="match status" value="1"/>
</dbReference>
<dbReference type="SUPFAM" id="SSF48317">
    <property type="entry name" value="Acid phosphatase/Vanadium-dependent haloperoxidase"/>
    <property type="match status" value="1"/>
</dbReference>
<comment type="pathway">
    <text evidence="2 11">Protein modification; protein glycosylation.</text>
</comment>
<evidence type="ECO:0000256" key="11">
    <source>
        <dbReference type="RuleBase" id="RU367078"/>
    </source>
</evidence>
<feature type="transmembrane region" description="Helical" evidence="11">
    <location>
        <begin position="37"/>
        <end position="58"/>
    </location>
</feature>
<comment type="function">
    <text evidence="9 11">Required for efficient N-glycosylation. Necessary for maintaining optimal levels of dolichol-linked oligosaccharides. Hydrolyzes dolichyl pyrophosphate at a very high rate and dolichyl monophosphate at a much lower rate. Does not act on phosphatidate.</text>
</comment>
<dbReference type="GO" id="GO:0008610">
    <property type="term" value="P:lipid biosynthetic process"/>
    <property type="evidence" value="ECO:0007669"/>
    <property type="project" value="TreeGrafter"/>
</dbReference>
<comment type="caution">
    <text evidence="13">The sequence shown here is derived from an EMBL/GenBank/DDBJ whole genome shotgun (WGS) entry which is preliminary data.</text>
</comment>
<sequence length="238" mass="27805">MESTNGIVAGEEDLHTALTFLELTTVHYKNDDPYGWINAYITLIPIAIAIGVLTLILFKREVRTIAVFMGLLFSETCNYILKKSIKENRPSYWKELKKQSYGMPSSHSQFMFFFAVLMTLFILKHRIRIKNRLIQLALIIGLYVLALFVAYSRVHLFYHTTKQVVFGSFTGIILGAFWFVVVENILRPYIFPFFINHPIGKFFYLRDSSDIENLLEFEYYNVINAQSKKNNKNNKKKE</sequence>
<dbReference type="PANTHER" id="PTHR11247:SF1">
    <property type="entry name" value="DOLICHYLDIPHOSPHATASE 1"/>
    <property type="match status" value="1"/>
</dbReference>
<keyword evidence="8 11" id="KW-0472">Membrane</keyword>
<comment type="subcellular location">
    <subcellularLocation>
        <location evidence="1 11">Endoplasmic reticulum membrane</location>
        <topology evidence="1 11">Multi-pass membrane protein</topology>
    </subcellularLocation>
</comment>
<evidence type="ECO:0000256" key="1">
    <source>
        <dbReference type="ARBA" id="ARBA00004477"/>
    </source>
</evidence>
<dbReference type="GO" id="GO:0005789">
    <property type="term" value="C:endoplasmic reticulum membrane"/>
    <property type="evidence" value="ECO:0007669"/>
    <property type="project" value="UniProtKB-SubCell"/>
</dbReference>
<dbReference type="STRING" id="361077.A0A151ZEZ3"/>
<dbReference type="GO" id="GO:0006487">
    <property type="term" value="P:protein N-linked glycosylation"/>
    <property type="evidence" value="ECO:0007669"/>
    <property type="project" value="UniProtKB-UniRule"/>
</dbReference>
<feature type="transmembrane region" description="Helical" evidence="11">
    <location>
        <begin position="133"/>
        <end position="152"/>
    </location>
</feature>
<dbReference type="InterPro" id="IPR039667">
    <property type="entry name" value="Dolichyldiphosphatase_PAP2"/>
</dbReference>
<feature type="domain" description="Phosphatidic acid phosphatase type 2/haloperoxidase" evidence="12">
    <location>
        <begin position="64"/>
        <end position="179"/>
    </location>
</feature>
<dbReference type="Proteomes" id="UP000076078">
    <property type="component" value="Unassembled WGS sequence"/>
</dbReference>
<dbReference type="OMA" id="VYATLIW"/>
<organism evidence="13 14">
    <name type="scientific">Tieghemostelium lacteum</name>
    <name type="common">Slime mold</name>
    <name type="synonym">Dictyostelium lacteum</name>
    <dbReference type="NCBI Taxonomy" id="361077"/>
    <lineage>
        <taxon>Eukaryota</taxon>
        <taxon>Amoebozoa</taxon>
        <taxon>Evosea</taxon>
        <taxon>Eumycetozoa</taxon>
        <taxon>Dictyostelia</taxon>
        <taxon>Dictyosteliales</taxon>
        <taxon>Raperosteliaceae</taxon>
        <taxon>Tieghemostelium</taxon>
    </lineage>
</organism>
<dbReference type="CDD" id="cd03382">
    <property type="entry name" value="PAP2_dolichyldiphosphatase"/>
    <property type="match status" value="1"/>
</dbReference>
<dbReference type="FunCoup" id="A0A151ZEZ3">
    <property type="interactions" value="749"/>
</dbReference>
<dbReference type="InParanoid" id="A0A151ZEZ3"/>
<evidence type="ECO:0000256" key="6">
    <source>
        <dbReference type="ARBA" id="ARBA00022824"/>
    </source>
</evidence>
<dbReference type="Gene3D" id="1.20.144.10">
    <property type="entry name" value="Phosphatidic acid phosphatase type 2/haloperoxidase"/>
    <property type="match status" value="1"/>
</dbReference>
<dbReference type="InterPro" id="IPR036938">
    <property type="entry name" value="PAP2/HPO_sf"/>
</dbReference>
<accession>A0A151ZEZ3</accession>
<comment type="similarity">
    <text evidence="3 11">Belongs to the dolichyldiphosphatase family.</text>
</comment>
<evidence type="ECO:0000256" key="5">
    <source>
        <dbReference type="ARBA" id="ARBA00022801"/>
    </source>
</evidence>
<feature type="transmembrane region" description="Helical" evidence="11">
    <location>
        <begin position="164"/>
        <end position="186"/>
    </location>
</feature>
<dbReference type="UniPathway" id="UPA00378"/>
<evidence type="ECO:0000259" key="12">
    <source>
        <dbReference type="SMART" id="SM00014"/>
    </source>
</evidence>
<feature type="transmembrane region" description="Helical" evidence="11">
    <location>
        <begin position="101"/>
        <end position="121"/>
    </location>
</feature>
<dbReference type="OrthoDB" id="302705at2759"/>
<evidence type="ECO:0000256" key="10">
    <source>
        <dbReference type="ARBA" id="ARBA00047349"/>
    </source>
</evidence>
<evidence type="ECO:0000313" key="13">
    <source>
        <dbReference type="EMBL" id="KYQ92480.1"/>
    </source>
</evidence>
<keyword evidence="6 11" id="KW-0256">Endoplasmic reticulum</keyword>
<name>A0A151ZEZ3_TIELA</name>
<dbReference type="FunFam" id="1.20.144.10:FF:000003">
    <property type="entry name" value="Dolichyldiphosphatase 1"/>
    <property type="match status" value="1"/>
</dbReference>
<keyword evidence="7 11" id="KW-1133">Transmembrane helix</keyword>
<keyword evidence="14" id="KW-1185">Reference proteome</keyword>
<evidence type="ECO:0000256" key="7">
    <source>
        <dbReference type="ARBA" id="ARBA00022989"/>
    </source>
</evidence>
<dbReference type="GO" id="GO:0047874">
    <property type="term" value="F:dolichyldiphosphatase activity"/>
    <property type="evidence" value="ECO:0007669"/>
    <property type="project" value="UniProtKB-UniRule"/>
</dbReference>
<gene>
    <name evidence="13" type="ORF">DLAC_06464</name>
</gene>
<evidence type="ECO:0000256" key="4">
    <source>
        <dbReference type="ARBA" id="ARBA00022692"/>
    </source>
</evidence>
<evidence type="ECO:0000256" key="9">
    <source>
        <dbReference type="ARBA" id="ARBA00024907"/>
    </source>
</evidence>
<dbReference type="InterPro" id="IPR000326">
    <property type="entry name" value="PAP2/HPO"/>
</dbReference>
<evidence type="ECO:0000256" key="2">
    <source>
        <dbReference type="ARBA" id="ARBA00004922"/>
    </source>
</evidence>
<evidence type="ECO:0000313" key="14">
    <source>
        <dbReference type="Proteomes" id="UP000076078"/>
    </source>
</evidence>
<evidence type="ECO:0000256" key="3">
    <source>
        <dbReference type="ARBA" id="ARBA00005518"/>
    </source>
</evidence>
<dbReference type="Pfam" id="PF01569">
    <property type="entry name" value="PAP2"/>
    <property type="match status" value="1"/>
</dbReference>